<dbReference type="Pfam" id="PF16800">
    <property type="entry name" value="Endopep_inhib"/>
    <property type="match status" value="1"/>
</dbReference>
<feature type="signal peptide" evidence="1">
    <location>
        <begin position="1"/>
        <end position="23"/>
    </location>
</feature>
<dbReference type="InterPro" id="IPR031841">
    <property type="entry name" value="Endopep_inhib"/>
</dbReference>
<name>A0A0V8JQN1_9BACI</name>
<dbReference type="AlphaFoldDB" id="A0A0V8JQN1"/>
<dbReference type="Gene3D" id="3.10.450.420">
    <property type="match status" value="1"/>
</dbReference>
<keyword evidence="1" id="KW-0732">Signal</keyword>
<proteinExistence type="predicted"/>
<gene>
    <name evidence="2" type="ORF">AS180_02055</name>
</gene>
<feature type="chain" id="PRO_5006894074" description="IseA DL-endopeptidase inhibitor" evidence="1">
    <location>
        <begin position="24"/>
        <end position="176"/>
    </location>
</feature>
<keyword evidence="3" id="KW-1185">Reference proteome</keyword>
<dbReference type="Proteomes" id="UP000053681">
    <property type="component" value="Unassembled WGS sequence"/>
</dbReference>
<evidence type="ECO:0000313" key="2">
    <source>
        <dbReference type="EMBL" id="KSU89364.1"/>
    </source>
</evidence>
<comment type="caution">
    <text evidence="2">The sequence shown here is derived from an EMBL/GenBank/DDBJ whole genome shotgun (WGS) entry which is preliminary data.</text>
</comment>
<protein>
    <recommendedName>
        <fullName evidence="4">IseA DL-endopeptidase inhibitor</fullName>
    </recommendedName>
</protein>
<evidence type="ECO:0008006" key="4">
    <source>
        <dbReference type="Google" id="ProtNLM"/>
    </source>
</evidence>
<evidence type="ECO:0000313" key="3">
    <source>
        <dbReference type="Proteomes" id="UP000053681"/>
    </source>
</evidence>
<accession>A0A0V8JQN1</accession>
<sequence>MKKFKLVLMTMALFFTMTAGATAATTSATLSNNQAIKIAADANTRYWNTLHGYKQKACTQKAFTYKGTYYSYVCSEFDTKQKVTSYLSGVYTNSAINAGLTKYGFITHNGKLARPVGDGGNMLEWNKAKVKLTYQRSDVRSYEFTVPDVEGGTVKRTVTFYKSGATWKVNKFDAVQ</sequence>
<evidence type="ECO:0000256" key="1">
    <source>
        <dbReference type="SAM" id="SignalP"/>
    </source>
</evidence>
<dbReference type="InterPro" id="IPR053749">
    <property type="entry name" value="TA_system-associated_sf"/>
</dbReference>
<organism evidence="2 3">
    <name type="scientific">Priestia veravalensis</name>
    <dbReference type="NCBI Taxonomy" id="1414648"/>
    <lineage>
        <taxon>Bacteria</taxon>
        <taxon>Bacillati</taxon>
        <taxon>Bacillota</taxon>
        <taxon>Bacilli</taxon>
        <taxon>Bacillales</taxon>
        <taxon>Bacillaceae</taxon>
        <taxon>Priestia</taxon>
    </lineage>
</organism>
<reference evidence="2 3" key="1">
    <citation type="submission" date="2015-11" db="EMBL/GenBank/DDBJ databases">
        <title>Bacillus caseinolyticus sp nov.</title>
        <authorList>
            <person name="Dastager S.G."/>
            <person name="Mawlankar R."/>
        </authorList>
    </citation>
    <scope>NUCLEOTIDE SEQUENCE [LARGE SCALE GENOMIC DNA]</scope>
    <source>
        <strain evidence="2 3">SGD-V-76</strain>
    </source>
</reference>
<dbReference type="EMBL" id="LNQP01000005">
    <property type="protein sequence ID" value="KSU89364.1"/>
    <property type="molecule type" value="Genomic_DNA"/>
</dbReference>
<dbReference type="RefSeq" id="WP_025908056.1">
    <property type="nucleotide sequence ID" value="NZ_KQ758628.1"/>
</dbReference>